<organism evidence="1 2">
    <name type="scientific">Nocardia speluncae</name>
    <dbReference type="NCBI Taxonomy" id="419477"/>
    <lineage>
        <taxon>Bacteria</taxon>
        <taxon>Bacillati</taxon>
        <taxon>Actinomycetota</taxon>
        <taxon>Actinomycetes</taxon>
        <taxon>Mycobacteriales</taxon>
        <taxon>Nocardiaceae</taxon>
        <taxon>Nocardia</taxon>
    </lineage>
</organism>
<sequence>MDLIALEGRVATDRIAARDRTPETELQLATGLSELAAAYLATKTDGSIRNRVAGALEPAQEAVMIRLRWFTAGRVTAQFANEVQDTLRLLEQAAREIGHRELATATIRDACNAYTQVAHDHPNAAGACADSLSKCGVWLCRLDPGAAVMATDEAVRIRAGLFADDPNQSRKYLATLNTLLRTLMVGRQRKQAVAMYRERYTALTTPEMAAQLRALKIEEIGFTSKTQSALRKLECRALERAGYLTQQQILYQSAGDLATIEEINWNLALVGLKPLAAGAMPDQPAKPVEIGSSFGALGVLCSAPDAVQQVRAAIIAAYTEAGAEPVDITTAYGVDKAHWGTRDPQMNATPELGEDIVLIERRSGSWVAVQSLKWELTPVAKNPLARHLARQWPVVSVTSTESLSYELCWYEQGTATQYAALGRPAEPVALDTPLAPLDFGKLADYGADYASETQIRSAFGNATMFAKLTELPASGIRQAAEARPLAGYGDQVLCFRGPASPDGKRASGL</sequence>
<name>A0A846XHV8_9NOCA</name>
<comment type="caution">
    <text evidence="1">The sequence shown here is derived from an EMBL/GenBank/DDBJ whole genome shotgun (WGS) entry which is preliminary data.</text>
</comment>
<accession>A0A846XHV8</accession>
<reference evidence="1 2" key="1">
    <citation type="submission" date="2020-04" db="EMBL/GenBank/DDBJ databases">
        <title>MicrobeNet Type strains.</title>
        <authorList>
            <person name="Nicholson A.C."/>
        </authorList>
    </citation>
    <scope>NUCLEOTIDE SEQUENCE [LARGE SCALE GENOMIC DNA]</scope>
    <source>
        <strain evidence="1 2">DSM 45078</strain>
    </source>
</reference>
<dbReference type="RefSeq" id="WP_068043783.1">
    <property type="nucleotide sequence ID" value="NZ_JAAXOO010000004.1"/>
</dbReference>
<dbReference type="AlphaFoldDB" id="A0A846XHV8"/>
<proteinExistence type="predicted"/>
<gene>
    <name evidence="1" type="ORF">HGA13_18670</name>
</gene>
<protein>
    <submittedName>
        <fullName evidence="1">Uncharacterized protein</fullName>
    </submittedName>
</protein>
<evidence type="ECO:0000313" key="1">
    <source>
        <dbReference type="EMBL" id="NKY35077.1"/>
    </source>
</evidence>
<evidence type="ECO:0000313" key="2">
    <source>
        <dbReference type="Proteomes" id="UP000565715"/>
    </source>
</evidence>
<dbReference type="EMBL" id="JAAXOO010000004">
    <property type="protein sequence ID" value="NKY35077.1"/>
    <property type="molecule type" value="Genomic_DNA"/>
</dbReference>
<dbReference type="Proteomes" id="UP000565715">
    <property type="component" value="Unassembled WGS sequence"/>
</dbReference>
<keyword evidence="2" id="KW-1185">Reference proteome</keyword>